<feature type="region of interest" description="Disordered" evidence="1">
    <location>
        <begin position="108"/>
        <end position="130"/>
    </location>
</feature>
<evidence type="ECO:0000313" key="4">
    <source>
        <dbReference type="Proteomes" id="UP000032141"/>
    </source>
</evidence>
<dbReference type="Gene3D" id="3.30.420.10">
    <property type="entry name" value="Ribonuclease H-like superfamily/Ribonuclease H"/>
    <property type="match status" value="1"/>
</dbReference>
<protein>
    <recommendedName>
        <fullName evidence="2">RNase H type-1 domain-containing protein</fullName>
    </recommendedName>
</protein>
<dbReference type="InterPro" id="IPR044730">
    <property type="entry name" value="RNase_H-like_dom_plant"/>
</dbReference>
<dbReference type="GO" id="GO:0003676">
    <property type="term" value="F:nucleic acid binding"/>
    <property type="evidence" value="ECO:0007669"/>
    <property type="project" value="InterPro"/>
</dbReference>
<proteinExistence type="predicted"/>
<evidence type="ECO:0000256" key="1">
    <source>
        <dbReference type="SAM" id="MobiDB-lite"/>
    </source>
</evidence>
<reference evidence="3 4" key="1">
    <citation type="journal article" date="2014" name="Genome Biol.">
        <title>Transcriptome and methylome profiling reveals relics of genome dominance in the mesopolyploid Brassica oleracea.</title>
        <authorList>
            <person name="Parkin I.A."/>
            <person name="Koh C."/>
            <person name="Tang H."/>
            <person name="Robinson S.J."/>
            <person name="Kagale S."/>
            <person name="Clarke W.E."/>
            <person name="Town C.D."/>
            <person name="Nixon J."/>
            <person name="Krishnakumar V."/>
            <person name="Bidwell S.L."/>
            <person name="Denoeud F."/>
            <person name="Belcram H."/>
            <person name="Links M.G."/>
            <person name="Just J."/>
            <person name="Clarke C."/>
            <person name="Bender T."/>
            <person name="Huebert T."/>
            <person name="Mason A.S."/>
            <person name="Pires J.C."/>
            <person name="Barker G."/>
            <person name="Moore J."/>
            <person name="Walley P.G."/>
            <person name="Manoli S."/>
            <person name="Batley J."/>
            <person name="Edwards D."/>
            <person name="Nelson M.N."/>
            <person name="Wang X."/>
            <person name="Paterson A.H."/>
            <person name="King G."/>
            <person name="Bancroft I."/>
            <person name="Chalhoub B."/>
            <person name="Sharpe A.G."/>
        </authorList>
    </citation>
    <scope>NUCLEOTIDE SEQUENCE</scope>
    <source>
        <strain evidence="3 4">cv. TO1000</strain>
    </source>
</reference>
<dbReference type="EnsemblPlants" id="Bo6g094870.1">
    <property type="protein sequence ID" value="Bo6g094870.1"/>
    <property type="gene ID" value="Bo6g094870"/>
</dbReference>
<dbReference type="InterPro" id="IPR052929">
    <property type="entry name" value="RNase_H-like_EbsB-rel"/>
</dbReference>
<organism evidence="3 4">
    <name type="scientific">Brassica oleracea var. oleracea</name>
    <dbReference type="NCBI Taxonomy" id="109376"/>
    <lineage>
        <taxon>Eukaryota</taxon>
        <taxon>Viridiplantae</taxon>
        <taxon>Streptophyta</taxon>
        <taxon>Embryophyta</taxon>
        <taxon>Tracheophyta</taxon>
        <taxon>Spermatophyta</taxon>
        <taxon>Magnoliopsida</taxon>
        <taxon>eudicotyledons</taxon>
        <taxon>Gunneridae</taxon>
        <taxon>Pentapetalae</taxon>
        <taxon>rosids</taxon>
        <taxon>malvids</taxon>
        <taxon>Brassicales</taxon>
        <taxon>Brassicaceae</taxon>
        <taxon>Brassiceae</taxon>
        <taxon>Brassica</taxon>
    </lineage>
</organism>
<dbReference type="PANTHER" id="PTHR47074">
    <property type="entry name" value="BNAC02G40300D PROTEIN"/>
    <property type="match status" value="1"/>
</dbReference>
<name>A0A0D3CXH9_BRAOL</name>
<dbReference type="eggNOG" id="KOG1075">
    <property type="taxonomic scope" value="Eukaryota"/>
</dbReference>
<dbReference type="PANTHER" id="PTHR47074:SF48">
    <property type="entry name" value="POLYNUCLEOTIDYL TRANSFERASE, RIBONUCLEASE H-LIKE SUPERFAMILY PROTEIN"/>
    <property type="match status" value="1"/>
</dbReference>
<dbReference type="CDD" id="cd06222">
    <property type="entry name" value="RNase_H_like"/>
    <property type="match status" value="1"/>
</dbReference>
<sequence length="693" mass="78062">METRKIPVLCYWKGCIKDGPDGPLYEGSSPRVIRVERKMHRVTGFDKGEFKIDVIGRYPSIVQQPVVKYIRLPVVDDSSLETMLEVPTYHLSINNVELYLEVTPVVSDQGDAPRKRPRQEDDDDANDLSDSVPKELLLSSSWLDERELRVGMVFKDKAELVKAVELYSCRRQRKSSPGFELYSAHWVSRTYFLAAELEGLLKARPSLSVPELSKWVKEEFGYTVSRAVMWDAKKEAITAIWGDSEKSFSVLPNTIFFPDPKEASFRSVFWAFHQSVEGFPYCRPVIIVDAVDCGKHSGKLLVAAGFDAENQLFPLVFAVVSQEKLSADSWRCFFSCIRKKATHREGLCLITAMDPDIITAVNEPECQGTAPTNLIFATYGFINYLPITTCVLLIFDHLAELFISQRGRLSESLKSGDKYAQHVMTNLGEYKGKTYDVLPLDNTGERFQVAEYVNDYYNTERSLRVYAAKFNLVPGWFSEWLEASETPRLFPPTRLDCAPSSSAVPCIRQSRIEVQDEVAKVPAAEIPEIRWTPPAPTTLKCSTDGSWSKETGVGGVGWLLRDHQGTLLWAGAKKMAVMRSAIETEAEAIRWTIQTLVGFGYSRVSFETDSLVLAKMLNGEEEFWPVLEPILQDISTSLSSNGGFEVVYYPRSGNKSADRIAKETTTFTSFVPKLYSMVPLWLKLCLEADKSVV</sequence>
<reference evidence="3" key="2">
    <citation type="submission" date="2015-03" db="UniProtKB">
        <authorList>
            <consortium name="EnsemblPlants"/>
        </authorList>
    </citation>
    <scope>IDENTIFICATION</scope>
</reference>
<dbReference type="Proteomes" id="UP000032141">
    <property type="component" value="Chromosome C6"/>
</dbReference>
<keyword evidence="4" id="KW-1185">Reference proteome</keyword>
<dbReference type="AlphaFoldDB" id="A0A0D3CXH9"/>
<accession>A0A0D3CXH9</accession>
<dbReference type="Gramene" id="Bo6g094870.1">
    <property type="protein sequence ID" value="Bo6g094870.1"/>
    <property type="gene ID" value="Bo6g094870"/>
</dbReference>
<dbReference type="InterPro" id="IPR012337">
    <property type="entry name" value="RNaseH-like_sf"/>
</dbReference>
<evidence type="ECO:0000313" key="3">
    <source>
        <dbReference type="EnsemblPlants" id="Bo6g094870.1"/>
    </source>
</evidence>
<dbReference type="InterPro" id="IPR036397">
    <property type="entry name" value="RNaseH_sf"/>
</dbReference>
<evidence type="ECO:0000259" key="2">
    <source>
        <dbReference type="Pfam" id="PF13456"/>
    </source>
</evidence>
<dbReference type="InterPro" id="IPR002156">
    <property type="entry name" value="RNaseH_domain"/>
</dbReference>
<feature type="domain" description="RNase H type-1" evidence="2">
    <location>
        <begin position="543"/>
        <end position="663"/>
    </location>
</feature>
<dbReference type="Pfam" id="PF13456">
    <property type="entry name" value="RVT_3"/>
    <property type="match status" value="1"/>
</dbReference>
<dbReference type="GO" id="GO:0004523">
    <property type="term" value="F:RNA-DNA hybrid ribonuclease activity"/>
    <property type="evidence" value="ECO:0007669"/>
    <property type="project" value="InterPro"/>
</dbReference>
<dbReference type="HOGENOM" id="CLU_397603_0_0_1"/>
<dbReference type="SUPFAM" id="SSF53098">
    <property type="entry name" value="Ribonuclease H-like"/>
    <property type="match status" value="1"/>
</dbReference>